<evidence type="ECO:0000313" key="1">
    <source>
        <dbReference type="EMBL" id="GIY42998.1"/>
    </source>
</evidence>
<evidence type="ECO:0000313" key="2">
    <source>
        <dbReference type="Proteomes" id="UP001054945"/>
    </source>
</evidence>
<reference evidence="1 2" key="1">
    <citation type="submission" date="2021-06" db="EMBL/GenBank/DDBJ databases">
        <title>Caerostris extrusa draft genome.</title>
        <authorList>
            <person name="Kono N."/>
            <person name="Arakawa K."/>
        </authorList>
    </citation>
    <scope>NUCLEOTIDE SEQUENCE [LARGE SCALE GENOMIC DNA]</scope>
</reference>
<accession>A0AAV4T8J7</accession>
<gene>
    <name evidence="1" type="ORF">CEXT_125261</name>
</gene>
<protein>
    <submittedName>
        <fullName evidence="1">Uncharacterized protein</fullName>
    </submittedName>
</protein>
<keyword evidence="2" id="KW-1185">Reference proteome</keyword>
<sequence>MGRKKKNPPPVQSIIRCEKRIKRKKKKKREKGTIFPSFSQPSIALVNCPFTPIEGIVQDHVPKLLNICVPVTWAIDPFSLHIKLQFSSRSPWSYRLPWSIVPFTPIEGIVQDHVPELLNICVPVT</sequence>
<organism evidence="1 2">
    <name type="scientific">Caerostris extrusa</name>
    <name type="common">Bark spider</name>
    <name type="synonym">Caerostris bankana</name>
    <dbReference type="NCBI Taxonomy" id="172846"/>
    <lineage>
        <taxon>Eukaryota</taxon>
        <taxon>Metazoa</taxon>
        <taxon>Ecdysozoa</taxon>
        <taxon>Arthropoda</taxon>
        <taxon>Chelicerata</taxon>
        <taxon>Arachnida</taxon>
        <taxon>Araneae</taxon>
        <taxon>Araneomorphae</taxon>
        <taxon>Entelegynae</taxon>
        <taxon>Araneoidea</taxon>
        <taxon>Araneidae</taxon>
        <taxon>Caerostris</taxon>
    </lineage>
</organism>
<dbReference type="EMBL" id="BPLR01010916">
    <property type="protein sequence ID" value="GIY42998.1"/>
    <property type="molecule type" value="Genomic_DNA"/>
</dbReference>
<dbReference type="AlphaFoldDB" id="A0AAV4T8J7"/>
<dbReference type="Proteomes" id="UP001054945">
    <property type="component" value="Unassembled WGS sequence"/>
</dbReference>
<name>A0AAV4T8J7_CAEEX</name>
<proteinExistence type="predicted"/>
<comment type="caution">
    <text evidence="1">The sequence shown here is derived from an EMBL/GenBank/DDBJ whole genome shotgun (WGS) entry which is preliminary data.</text>
</comment>